<reference evidence="2 3" key="1">
    <citation type="submission" date="2015-09" db="EMBL/GenBank/DDBJ databases">
        <authorList>
            <consortium name="Pathogen Informatics"/>
        </authorList>
    </citation>
    <scope>NUCLEOTIDE SEQUENCE [LARGE SCALE GENOMIC DNA]</scope>
    <source>
        <strain evidence="2 3">2789STDY5834959</strain>
    </source>
</reference>
<keyword evidence="1" id="KW-0472">Membrane</keyword>
<accession>A0A173RFU4</accession>
<proteinExistence type="predicted"/>
<organism evidence="2 3">
    <name type="scientific">Anaerostipes hadrus</name>
    <dbReference type="NCBI Taxonomy" id="649756"/>
    <lineage>
        <taxon>Bacteria</taxon>
        <taxon>Bacillati</taxon>
        <taxon>Bacillota</taxon>
        <taxon>Clostridia</taxon>
        <taxon>Lachnospirales</taxon>
        <taxon>Lachnospiraceae</taxon>
        <taxon>Anaerostipes</taxon>
    </lineage>
</organism>
<dbReference type="AlphaFoldDB" id="A0A173RFU4"/>
<sequence length="107" mass="12765">MKKILYHIFLLLCIAVFCISAYKLYGYYKSYKEAKDTYEKIKKDNVKKTNGDRTIDFDKLRQRIQTLLAGFTQRGQELIIRSFKVKITKNIFIWITIRKKAVQGRSF</sequence>
<protein>
    <submittedName>
        <fullName evidence="2">Uncharacterized protein</fullName>
    </submittedName>
</protein>
<dbReference type="RefSeq" id="WP_242855276.1">
    <property type="nucleotide sequence ID" value="NZ_CYXY01000002.1"/>
</dbReference>
<keyword evidence="1" id="KW-0812">Transmembrane</keyword>
<name>A0A173RFU4_ANAHA</name>
<evidence type="ECO:0000313" key="2">
    <source>
        <dbReference type="EMBL" id="CUM76499.1"/>
    </source>
</evidence>
<gene>
    <name evidence="2" type="ORF">ERS852571_00470</name>
</gene>
<dbReference type="EMBL" id="CYXY01000002">
    <property type="protein sequence ID" value="CUM76499.1"/>
    <property type="molecule type" value="Genomic_DNA"/>
</dbReference>
<feature type="transmembrane region" description="Helical" evidence="1">
    <location>
        <begin position="6"/>
        <end position="25"/>
    </location>
</feature>
<keyword evidence="1" id="KW-1133">Transmembrane helix</keyword>
<evidence type="ECO:0000313" key="3">
    <source>
        <dbReference type="Proteomes" id="UP000095553"/>
    </source>
</evidence>
<evidence type="ECO:0000256" key="1">
    <source>
        <dbReference type="SAM" id="Phobius"/>
    </source>
</evidence>
<dbReference type="Proteomes" id="UP000095553">
    <property type="component" value="Unassembled WGS sequence"/>
</dbReference>